<dbReference type="AlphaFoldDB" id="A0A9Q0GQS0"/>
<evidence type="ECO:0000256" key="1">
    <source>
        <dbReference type="SAM" id="MobiDB-lite"/>
    </source>
</evidence>
<reference evidence="3" key="1">
    <citation type="journal article" date="2023" name="Plant J.">
        <title>The genome of the king protea, Protea cynaroides.</title>
        <authorList>
            <person name="Chang J."/>
            <person name="Duong T.A."/>
            <person name="Schoeman C."/>
            <person name="Ma X."/>
            <person name="Roodt D."/>
            <person name="Barker N."/>
            <person name="Li Z."/>
            <person name="Van de Peer Y."/>
            <person name="Mizrachi E."/>
        </authorList>
    </citation>
    <scope>NUCLEOTIDE SEQUENCE</scope>
    <source>
        <tissue evidence="3">Young leaves</tissue>
    </source>
</reference>
<feature type="region of interest" description="Disordered" evidence="1">
    <location>
        <begin position="144"/>
        <end position="172"/>
    </location>
</feature>
<dbReference type="Pfam" id="PF13976">
    <property type="entry name" value="gag_pre-integrs"/>
    <property type="match status" value="1"/>
</dbReference>
<keyword evidence="4" id="KW-1185">Reference proteome</keyword>
<evidence type="ECO:0000313" key="4">
    <source>
        <dbReference type="Proteomes" id="UP001141806"/>
    </source>
</evidence>
<evidence type="ECO:0000313" key="3">
    <source>
        <dbReference type="EMBL" id="KAJ4950933.1"/>
    </source>
</evidence>
<dbReference type="OrthoDB" id="411615at2759"/>
<name>A0A9Q0GQS0_9MAGN</name>
<comment type="caution">
    <text evidence="3">The sequence shown here is derived from an EMBL/GenBank/DDBJ whole genome shotgun (WGS) entry which is preliminary data.</text>
</comment>
<gene>
    <name evidence="3" type="ORF">NE237_027765</name>
</gene>
<sequence length="244" mass="27646">MFDGITHIIFGIRHVPDLQKSLLLLGKFDEDGFKITLENDRLKIVKRALIMAKRELMGGLYRMIGDTMVGEAIVAYVVIESATIWHGCLGHINMQRLKLLLNRGLLLDFKSKNKDTSSSDLLQMFELKSLKEVQNQFEEQLIDTDGDDADGEYIEPGAKTQGDKGRTKKTKNPPVSLKDYVTTYACIIEEHEPCTYRQACESNDALQWRTSMEEEMEALYKKRLGILSTYLMGERLLVASGSTS</sequence>
<protein>
    <recommendedName>
        <fullName evidence="2">GAG-pre-integrase domain-containing protein</fullName>
    </recommendedName>
</protein>
<evidence type="ECO:0000259" key="2">
    <source>
        <dbReference type="Pfam" id="PF13976"/>
    </source>
</evidence>
<organism evidence="3 4">
    <name type="scientific">Protea cynaroides</name>
    <dbReference type="NCBI Taxonomy" id="273540"/>
    <lineage>
        <taxon>Eukaryota</taxon>
        <taxon>Viridiplantae</taxon>
        <taxon>Streptophyta</taxon>
        <taxon>Embryophyta</taxon>
        <taxon>Tracheophyta</taxon>
        <taxon>Spermatophyta</taxon>
        <taxon>Magnoliopsida</taxon>
        <taxon>Proteales</taxon>
        <taxon>Proteaceae</taxon>
        <taxon>Protea</taxon>
    </lineage>
</organism>
<dbReference type="Proteomes" id="UP001141806">
    <property type="component" value="Unassembled WGS sequence"/>
</dbReference>
<accession>A0A9Q0GQS0</accession>
<dbReference type="EMBL" id="JAMYWD010000012">
    <property type="protein sequence ID" value="KAJ4950933.1"/>
    <property type="molecule type" value="Genomic_DNA"/>
</dbReference>
<dbReference type="InterPro" id="IPR025724">
    <property type="entry name" value="GAG-pre-integrase_dom"/>
</dbReference>
<proteinExistence type="predicted"/>
<feature type="domain" description="GAG-pre-integrase" evidence="2">
    <location>
        <begin position="59"/>
        <end position="114"/>
    </location>
</feature>
<feature type="compositionally biased region" description="Acidic residues" evidence="1">
    <location>
        <begin position="144"/>
        <end position="153"/>
    </location>
</feature>